<proteinExistence type="predicted"/>
<reference evidence="2" key="1">
    <citation type="journal article" date="2022" name="Mol. Ecol. Resour.">
        <title>The genomes of chicory, endive, great burdock and yacon provide insights into Asteraceae palaeo-polyploidization history and plant inulin production.</title>
        <authorList>
            <person name="Fan W."/>
            <person name="Wang S."/>
            <person name="Wang H."/>
            <person name="Wang A."/>
            <person name="Jiang F."/>
            <person name="Liu H."/>
            <person name="Zhao H."/>
            <person name="Xu D."/>
            <person name="Zhang Y."/>
        </authorList>
    </citation>
    <scope>NUCLEOTIDE SEQUENCE [LARGE SCALE GENOMIC DNA]</scope>
    <source>
        <strain evidence="2">cv. Punajuju</strain>
    </source>
</reference>
<organism evidence="1 2">
    <name type="scientific">Cichorium intybus</name>
    <name type="common">Chicory</name>
    <dbReference type="NCBI Taxonomy" id="13427"/>
    <lineage>
        <taxon>Eukaryota</taxon>
        <taxon>Viridiplantae</taxon>
        <taxon>Streptophyta</taxon>
        <taxon>Embryophyta</taxon>
        <taxon>Tracheophyta</taxon>
        <taxon>Spermatophyta</taxon>
        <taxon>Magnoliopsida</taxon>
        <taxon>eudicotyledons</taxon>
        <taxon>Gunneridae</taxon>
        <taxon>Pentapetalae</taxon>
        <taxon>asterids</taxon>
        <taxon>campanulids</taxon>
        <taxon>Asterales</taxon>
        <taxon>Asteraceae</taxon>
        <taxon>Cichorioideae</taxon>
        <taxon>Cichorieae</taxon>
        <taxon>Cichoriinae</taxon>
        <taxon>Cichorium</taxon>
    </lineage>
</organism>
<name>A0ACB9GJ19_CICIN</name>
<evidence type="ECO:0000313" key="2">
    <source>
        <dbReference type="Proteomes" id="UP001055811"/>
    </source>
</evidence>
<protein>
    <submittedName>
        <fullName evidence="1">Uncharacterized protein</fullName>
    </submittedName>
</protein>
<comment type="caution">
    <text evidence="1">The sequence shown here is derived from an EMBL/GenBank/DDBJ whole genome shotgun (WGS) entry which is preliminary data.</text>
</comment>
<sequence>MFIINLNLKDLLHHIINFKKETMFLALLITCLLLLCFYMTKRPSCKVYLMDFACYKPPTSQKCTKELLMKKARDTGYLSEGTLDFMKKTLERSGLGDSTYLAEIFLGEKYTPSIKDSRREVEMAVFGSIDMLLAKTALRCEDIGIVIVNCCIYNTVPSLSSMIVNRYKLRKNVVSYNLVGMGCSAGLLAIGLAKQLLQVHQNTYALIVSTESITENGYIGDDLSKFIINCLFRVGGASILLSNHPSDHYNCKYRLLHSVQNNTSRSDRSYNCILQEEDSVGTVGITINKDLLVAAITTIEANLTALGYLILPITEKVLYLVNYIARNLFTVYKIQPYVPNYSKAIEHFLPHVGGKPVLDELQKTLKFSNAHMEASRMTLYRYGNTSSSSIWYELAYLEAQSRVKKGDRIWQMAFGSGFKCSSVIWCAMKTVDHDDKNPWTDEIDGFPVTLEECEPVPVFFEPTKKN</sequence>
<accession>A0ACB9GJ19</accession>
<gene>
    <name evidence="1" type="ORF">L2E82_13082</name>
</gene>
<dbReference type="EMBL" id="CM042010">
    <property type="protein sequence ID" value="KAI3783020.1"/>
    <property type="molecule type" value="Genomic_DNA"/>
</dbReference>
<evidence type="ECO:0000313" key="1">
    <source>
        <dbReference type="EMBL" id="KAI3783020.1"/>
    </source>
</evidence>
<reference evidence="1 2" key="2">
    <citation type="journal article" date="2022" name="Mol. Ecol. Resour.">
        <title>The genomes of chicory, endive, great burdock and yacon provide insights into Asteraceae paleo-polyploidization history and plant inulin production.</title>
        <authorList>
            <person name="Fan W."/>
            <person name="Wang S."/>
            <person name="Wang H."/>
            <person name="Wang A."/>
            <person name="Jiang F."/>
            <person name="Liu H."/>
            <person name="Zhao H."/>
            <person name="Xu D."/>
            <person name="Zhang Y."/>
        </authorList>
    </citation>
    <scope>NUCLEOTIDE SEQUENCE [LARGE SCALE GENOMIC DNA]</scope>
    <source>
        <strain evidence="2">cv. Punajuju</strain>
        <tissue evidence="1">Leaves</tissue>
    </source>
</reference>
<keyword evidence="2" id="KW-1185">Reference proteome</keyword>
<dbReference type="Proteomes" id="UP001055811">
    <property type="component" value="Linkage Group LG02"/>
</dbReference>